<sequence length="165" mass="18451">MEMPEREEEEVSLEEGKLERQGPFISVGDAMAAARADCGGFHDDISRGFDLSLVKAPLFGYSSSFMVNHPYVLRDSNFCVNITIISQAISVIHALQLQNGPRLIPSAEEFDSSRSLAPFPWASAKTIKYRRVAFASTEDLSNFISFSERKGLKIVRLFCSQRHCI</sequence>
<dbReference type="EMBL" id="AP005419">
    <property type="protein sequence ID" value="BAD38073.1"/>
    <property type="molecule type" value="Genomic_DNA"/>
</dbReference>
<accession>Q67UU6</accession>
<reference evidence="2" key="1">
    <citation type="journal article" date="2005" name="Nature">
        <title>The map-based sequence of the rice genome.</title>
        <authorList>
            <consortium name="International rice genome sequencing project (IRGSP)"/>
            <person name="Matsumoto T."/>
            <person name="Wu J."/>
            <person name="Kanamori H."/>
            <person name="Katayose Y."/>
            <person name="Fujisawa M."/>
            <person name="Namiki N."/>
            <person name="Mizuno H."/>
            <person name="Yamamoto K."/>
            <person name="Antonio B.A."/>
            <person name="Baba T."/>
            <person name="Sakata K."/>
            <person name="Nagamura Y."/>
            <person name="Aoki H."/>
            <person name="Arikawa K."/>
            <person name="Arita K."/>
            <person name="Bito T."/>
            <person name="Chiden Y."/>
            <person name="Fujitsuka N."/>
            <person name="Fukunaka R."/>
            <person name="Hamada M."/>
            <person name="Harada C."/>
            <person name="Hayashi A."/>
            <person name="Hijishita S."/>
            <person name="Honda M."/>
            <person name="Hosokawa S."/>
            <person name="Ichikawa Y."/>
            <person name="Idonuma A."/>
            <person name="Iijima M."/>
            <person name="Ikeda M."/>
            <person name="Ikeno M."/>
            <person name="Ito K."/>
            <person name="Ito S."/>
            <person name="Ito T."/>
            <person name="Ito Y."/>
            <person name="Ito Y."/>
            <person name="Iwabuchi A."/>
            <person name="Kamiya K."/>
            <person name="Karasawa W."/>
            <person name="Kurita K."/>
            <person name="Katagiri S."/>
            <person name="Kikuta A."/>
            <person name="Kobayashi H."/>
            <person name="Kobayashi N."/>
            <person name="Machita K."/>
            <person name="Maehara T."/>
            <person name="Masukawa M."/>
            <person name="Mizubayashi T."/>
            <person name="Mukai Y."/>
            <person name="Nagasaki H."/>
            <person name="Nagata Y."/>
            <person name="Naito S."/>
            <person name="Nakashima M."/>
            <person name="Nakama Y."/>
            <person name="Nakamichi Y."/>
            <person name="Nakamura M."/>
            <person name="Meguro A."/>
            <person name="Negishi M."/>
            <person name="Ohta I."/>
            <person name="Ohta T."/>
            <person name="Okamoto M."/>
            <person name="Ono N."/>
            <person name="Saji S."/>
            <person name="Sakaguchi M."/>
            <person name="Sakai K."/>
            <person name="Shibata M."/>
            <person name="Shimokawa T."/>
            <person name="Song J."/>
            <person name="Takazaki Y."/>
            <person name="Terasawa K."/>
            <person name="Tsugane M."/>
            <person name="Tsuji K."/>
            <person name="Ueda S."/>
            <person name="Waki K."/>
            <person name="Yamagata H."/>
            <person name="Yamamoto M."/>
            <person name="Yamamoto S."/>
            <person name="Yamane H."/>
            <person name="Yoshiki S."/>
            <person name="Yoshihara R."/>
            <person name="Yukawa K."/>
            <person name="Zhong H."/>
            <person name="Yano M."/>
            <person name="Yuan Q."/>
            <person name="Ouyang S."/>
            <person name="Liu J."/>
            <person name="Jones K.M."/>
            <person name="Gansberger K."/>
            <person name="Moffat K."/>
            <person name="Hill J."/>
            <person name="Bera J."/>
            <person name="Fadrosh D."/>
            <person name="Jin S."/>
            <person name="Johri S."/>
            <person name="Kim M."/>
            <person name="Overton L."/>
            <person name="Reardon M."/>
            <person name="Tsitrin T."/>
            <person name="Vuong H."/>
            <person name="Weaver B."/>
            <person name="Ciecko A."/>
            <person name="Tallon L."/>
            <person name="Jackson J."/>
            <person name="Pai G."/>
            <person name="Aken S.V."/>
            <person name="Utterback T."/>
            <person name="Reidmuller S."/>
            <person name="Feldblyum T."/>
            <person name="Hsiao J."/>
            <person name="Zismann V."/>
            <person name="Iobst S."/>
            <person name="de Vazeille A.R."/>
            <person name="Buell C.R."/>
            <person name="Ying K."/>
            <person name="Li Y."/>
            <person name="Lu T."/>
            <person name="Huang Y."/>
            <person name="Zhao Q."/>
            <person name="Feng Q."/>
            <person name="Zhang L."/>
            <person name="Zhu J."/>
            <person name="Weng Q."/>
            <person name="Mu J."/>
            <person name="Lu Y."/>
            <person name="Fan D."/>
            <person name="Liu Y."/>
            <person name="Guan J."/>
            <person name="Zhang Y."/>
            <person name="Yu S."/>
            <person name="Liu X."/>
            <person name="Zhang Y."/>
            <person name="Hong G."/>
            <person name="Han B."/>
            <person name="Choisne N."/>
            <person name="Demange N."/>
            <person name="Orjeda G."/>
            <person name="Samain S."/>
            <person name="Cattolico L."/>
            <person name="Pelletier E."/>
            <person name="Couloux A."/>
            <person name="Segurens B."/>
            <person name="Wincker P."/>
            <person name="D'Hont A."/>
            <person name="Scarpelli C."/>
            <person name="Weissenbach J."/>
            <person name="Salanoubat M."/>
            <person name="Quetier F."/>
            <person name="Yu Y."/>
            <person name="Kim H.R."/>
            <person name="Rambo T."/>
            <person name="Currie J."/>
            <person name="Collura K."/>
            <person name="Luo M."/>
            <person name="Yang T."/>
            <person name="Ammiraju J.S.S."/>
            <person name="Engler F."/>
            <person name="Soderlund C."/>
            <person name="Wing R.A."/>
            <person name="Palmer L.E."/>
            <person name="de la Bastide M."/>
            <person name="Spiegel L."/>
            <person name="Nascimento L."/>
            <person name="Zutavern T."/>
            <person name="O'Shaughnessy A."/>
            <person name="Dike S."/>
            <person name="Dedhia N."/>
            <person name="Preston R."/>
            <person name="Balija V."/>
            <person name="McCombie W.R."/>
            <person name="Chow T."/>
            <person name="Chen H."/>
            <person name="Chung M."/>
            <person name="Chen C."/>
            <person name="Shaw J."/>
            <person name="Wu H."/>
            <person name="Hsiao K."/>
            <person name="Chao Y."/>
            <person name="Chu M."/>
            <person name="Cheng C."/>
            <person name="Hour A."/>
            <person name="Lee P."/>
            <person name="Lin S."/>
            <person name="Lin Y."/>
            <person name="Liou J."/>
            <person name="Liu S."/>
            <person name="Hsing Y."/>
            <person name="Raghuvanshi S."/>
            <person name="Mohanty A."/>
            <person name="Bharti A.K."/>
            <person name="Gaur A."/>
            <person name="Gupta V."/>
            <person name="Kumar D."/>
            <person name="Ravi V."/>
            <person name="Vij S."/>
            <person name="Kapur A."/>
            <person name="Khurana P."/>
            <person name="Khurana P."/>
            <person name="Khurana J.P."/>
            <person name="Tyagi A.K."/>
            <person name="Gaikwad K."/>
            <person name="Singh A."/>
            <person name="Dalal V."/>
            <person name="Srivastava S."/>
            <person name="Dixit A."/>
            <person name="Pal A.K."/>
            <person name="Ghazi I.A."/>
            <person name="Yadav M."/>
            <person name="Pandit A."/>
            <person name="Bhargava A."/>
            <person name="Sureshbabu K."/>
            <person name="Batra K."/>
            <person name="Sharma T.R."/>
            <person name="Mohapatra T."/>
            <person name="Singh N.K."/>
            <person name="Messing J."/>
            <person name="Nelson A.B."/>
            <person name="Fuks G."/>
            <person name="Kavchok S."/>
            <person name="Keizer G."/>
            <person name="Linton E."/>
            <person name="Llaca V."/>
            <person name="Song R."/>
            <person name="Tanyolac B."/>
            <person name="Young S."/>
            <person name="Ho-Il K."/>
            <person name="Hahn J.H."/>
            <person name="Sangsakoo G."/>
            <person name="Vanavichit A."/>
            <person name="de Mattos Luiz.A.T."/>
            <person name="Zimmer P.D."/>
            <person name="Malone G."/>
            <person name="Dellagostin O."/>
            <person name="de Oliveira A.C."/>
            <person name="Bevan M."/>
            <person name="Bancroft I."/>
            <person name="Minx P."/>
            <person name="Cordum H."/>
            <person name="Wilson R."/>
            <person name="Cheng Z."/>
            <person name="Jin W."/>
            <person name="Jiang J."/>
            <person name="Leong S.A."/>
            <person name="Iwama H."/>
            <person name="Gojobori T."/>
            <person name="Itoh T."/>
            <person name="Niimura Y."/>
            <person name="Fujii Y."/>
            <person name="Habara T."/>
            <person name="Sakai H."/>
            <person name="Sato Y."/>
            <person name="Wilson G."/>
            <person name="Kumar K."/>
            <person name="McCouch S."/>
            <person name="Juretic N."/>
            <person name="Hoen D."/>
            <person name="Wright S."/>
            <person name="Bruskiewich R."/>
            <person name="Bureau T."/>
            <person name="Miyao A."/>
            <person name="Hirochika H."/>
            <person name="Nishikawa T."/>
            <person name="Kadowaki K."/>
            <person name="Sugiura M."/>
            <person name="Burr B."/>
            <person name="Sasaki T."/>
        </authorList>
    </citation>
    <scope>NUCLEOTIDE SEQUENCE [LARGE SCALE GENOMIC DNA]</scope>
    <source>
        <strain evidence="2">cv. Nipponbare</strain>
    </source>
</reference>
<organism evidence="1 2">
    <name type="scientific">Oryza sativa subsp. japonica</name>
    <name type="common">Rice</name>
    <dbReference type="NCBI Taxonomy" id="39947"/>
    <lineage>
        <taxon>Eukaryota</taxon>
        <taxon>Viridiplantae</taxon>
        <taxon>Streptophyta</taxon>
        <taxon>Embryophyta</taxon>
        <taxon>Tracheophyta</taxon>
        <taxon>Spermatophyta</taxon>
        <taxon>Magnoliopsida</taxon>
        <taxon>Liliopsida</taxon>
        <taxon>Poales</taxon>
        <taxon>Poaceae</taxon>
        <taxon>BOP clade</taxon>
        <taxon>Oryzoideae</taxon>
        <taxon>Oryzeae</taxon>
        <taxon>Oryzinae</taxon>
        <taxon>Oryza</taxon>
        <taxon>Oryza sativa</taxon>
    </lineage>
</organism>
<name>Q67UU6_ORYSJ</name>
<evidence type="ECO:0000313" key="1">
    <source>
        <dbReference type="EMBL" id="BAD38073.1"/>
    </source>
</evidence>
<protein>
    <submittedName>
        <fullName evidence="1">Uncharacterized protein</fullName>
    </submittedName>
</protein>
<evidence type="ECO:0000313" key="2">
    <source>
        <dbReference type="Proteomes" id="UP000000763"/>
    </source>
</evidence>
<reference evidence="2" key="2">
    <citation type="journal article" date="2008" name="Nucleic Acids Res.">
        <title>The rice annotation project database (RAP-DB): 2008 update.</title>
        <authorList>
            <consortium name="The rice annotation project (RAP)"/>
        </authorList>
    </citation>
    <scope>GENOME REANNOTATION</scope>
    <source>
        <strain evidence="2">cv. Nipponbare</strain>
    </source>
</reference>
<gene>
    <name evidence="1" type="primary">P0046G12.17</name>
</gene>
<proteinExistence type="predicted"/>
<dbReference type="Proteomes" id="UP000000763">
    <property type="component" value="Chromosome 9"/>
</dbReference>
<dbReference type="AlphaFoldDB" id="Q67UU6"/>